<dbReference type="GO" id="GO:0015074">
    <property type="term" value="P:DNA integration"/>
    <property type="evidence" value="ECO:0007669"/>
    <property type="project" value="UniProtKB-KW"/>
</dbReference>
<protein>
    <submittedName>
        <fullName evidence="8">Resolvase</fullName>
    </submittedName>
</protein>
<dbReference type="PANTHER" id="PTHR30461">
    <property type="entry name" value="DNA-INVERTASE FROM LAMBDOID PROPHAGE"/>
    <property type="match status" value="1"/>
</dbReference>
<keyword evidence="9" id="KW-1185">Reference proteome</keyword>
<organism evidence="8 9">
    <name type="scientific">Paenibacillus flagellatus</name>
    <dbReference type="NCBI Taxonomy" id="2211139"/>
    <lineage>
        <taxon>Bacteria</taxon>
        <taxon>Bacillati</taxon>
        <taxon>Bacillota</taxon>
        <taxon>Bacilli</taxon>
        <taxon>Bacillales</taxon>
        <taxon>Paenibacillaceae</taxon>
        <taxon>Paenibacillus</taxon>
    </lineage>
</organism>
<comment type="caution">
    <text evidence="8">The sequence shown here is derived from an EMBL/GenBank/DDBJ whole genome shotgun (WGS) entry which is preliminary data.</text>
</comment>
<comment type="similarity">
    <text evidence="1">Belongs to the site-specific recombinase resolvase family.</text>
</comment>
<gene>
    <name evidence="8" type="ORF">DLM86_19875</name>
</gene>
<keyword evidence="4" id="KW-0233">DNA recombination</keyword>
<dbReference type="SMART" id="SM00857">
    <property type="entry name" value="Resolvase"/>
    <property type="match status" value="1"/>
</dbReference>
<evidence type="ECO:0000313" key="8">
    <source>
        <dbReference type="EMBL" id="PYI52443.1"/>
    </source>
</evidence>
<dbReference type="InterPro" id="IPR006119">
    <property type="entry name" value="Resolv_N"/>
</dbReference>
<dbReference type="PROSITE" id="PS00397">
    <property type="entry name" value="RECOMBINASES_1"/>
    <property type="match status" value="1"/>
</dbReference>
<evidence type="ECO:0000256" key="2">
    <source>
        <dbReference type="ARBA" id="ARBA00022908"/>
    </source>
</evidence>
<dbReference type="Pfam" id="PF00239">
    <property type="entry name" value="Resolvase"/>
    <property type="match status" value="1"/>
</dbReference>
<evidence type="ECO:0000259" key="7">
    <source>
        <dbReference type="PROSITE" id="PS51736"/>
    </source>
</evidence>
<evidence type="ECO:0000256" key="4">
    <source>
        <dbReference type="ARBA" id="ARBA00023172"/>
    </source>
</evidence>
<dbReference type="GO" id="GO:0003677">
    <property type="term" value="F:DNA binding"/>
    <property type="evidence" value="ECO:0007669"/>
    <property type="project" value="UniProtKB-KW"/>
</dbReference>
<feature type="active site" description="O-(5'-phospho-DNA)-serine intermediate" evidence="5 6">
    <location>
        <position position="9"/>
    </location>
</feature>
<dbReference type="CDD" id="cd03768">
    <property type="entry name" value="SR_ResInv"/>
    <property type="match status" value="1"/>
</dbReference>
<evidence type="ECO:0000256" key="1">
    <source>
        <dbReference type="ARBA" id="ARBA00009913"/>
    </source>
</evidence>
<dbReference type="RefSeq" id="WP_110841812.1">
    <property type="nucleotide sequence ID" value="NZ_QJVJ01000009.1"/>
</dbReference>
<evidence type="ECO:0000256" key="3">
    <source>
        <dbReference type="ARBA" id="ARBA00023125"/>
    </source>
</evidence>
<dbReference type="PANTHER" id="PTHR30461:SF26">
    <property type="entry name" value="RESOLVASE HOMOLOG YNEB"/>
    <property type="match status" value="1"/>
</dbReference>
<dbReference type="InterPro" id="IPR006118">
    <property type="entry name" value="Recombinase_CS"/>
</dbReference>
<reference evidence="8 9" key="1">
    <citation type="submission" date="2018-05" db="EMBL/GenBank/DDBJ databases">
        <title>Paenibacillus flagellatus sp. nov., isolated from selenium mineral soil.</title>
        <authorList>
            <person name="Dai X."/>
        </authorList>
    </citation>
    <scope>NUCLEOTIDE SEQUENCE [LARGE SCALE GENOMIC DNA]</scope>
    <source>
        <strain evidence="8 9">DXL2</strain>
    </source>
</reference>
<evidence type="ECO:0000313" key="9">
    <source>
        <dbReference type="Proteomes" id="UP000247476"/>
    </source>
</evidence>
<dbReference type="Proteomes" id="UP000247476">
    <property type="component" value="Unassembled WGS sequence"/>
</dbReference>
<dbReference type="OrthoDB" id="9797501at2"/>
<dbReference type="EMBL" id="QJVJ01000009">
    <property type="protein sequence ID" value="PYI52443.1"/>
    <property type="molecule type" value="Genomic_DNA"/>
</dbReference>
<sequence>MRVAYVRVSSTDQNEERQIKALEQYGVEKFFTEKVSGKDRNRPQLKAMLEFVREGDTVHIESISRLARSSLDFLQIFKELESKGVHIASIKENFDTSTPQGKFMLTVFGALYELERESIKQRQAEGISLALEKGVKFGRPKHEISEQFKKVYQNWKAGRLTAAASMKELGMKPNTFYRRVKEYESNL</sequence>
<dbReference type="InterPro" id="IPR036162">
    <property type="entry name" value="Resolvase-like_N_sf"/>
</dbReference>
<keyword evidence="3" id="KW-0238">DNA-binding</keyword>
<proteinExistence type="inferred from homology"/>
<dbReference type="InterPro" id="IPR050639">
    <property type="entry name" value="SSR_resolvase"/>
</dbReference>
<feature type="domain" description="Resolvase/invertase-type recombinase catalytic" evidence="7">
    <location>
        <begin position="1"/>
        <end position="134"/>
    </location>
</feature>
<dbReference type="PROSITE" id="PS51736">
    <property type="entry name" value="RECOMBINASES_3"/>
    <property type="match status" value="1"/>
</dbReference>
<keyword evidence="2" id="KW-0229">DNA integration</keyword>
<dbReference type="Gene3D" id="3.40.50.1390">
    <property type="entry name" value="Resolvase, N-terminal catalytic domain"/>
    <property type="match status" value="1"/>
</dbReference>
<evidence type="ECO:0000256" key="6">
    <source>
        <dbReference type="PROSITE-ProRule" id="PRU10137"/>
    </source>
</evidence>
<dbReference type="GO" id="GO:0000150">
    <property type="term" value="F:DNA strand exchange activity"/>
    <property type="evidence" value="ECO:0007669"/>
    <property type="project" value="InterPro"/>
</dbReference>
<dbReference type="AlphaFoldDB" id="A0A2V5K488"/>
<accession>A0A2V5K488</accession>
<evidence type="ECO:0000256" key="5">
    <source>
        <dbReference type="PIRSR" id="PIRSR606118-50"/>
    </source>
</evidence>
<name>A0A2V5K488_9BACL</name>
<dbReference type="SUPFAM" id="SSF53041">
    <property type="entry name" value="Resolvase-like"/>
    <property type="match status" value="1"/>
</dbReference>